<dbReference type="RefSeq" id="WP_060796177.1">
    <property type="nucleotide sequence ID" value="NZ_JAKNTE010000002.1"/>
</dbReference>
<dbReference type="Proteomes" id="UP000070646">
    <property type="component" value="Unassembled WGS sequence"/>
</dbReference>
<evidence type="ECO:0000256" key="1">
    <source>
        <dbReference type="ARBA" id="ARBA00006484"/>
    </source>
</evidence>
<dbReference type="PANTHER" id="PTHR24321">
    <property type="entry name" value="DEHYDROGENASES, SHORT CHAIN"/>
    <property type="match status" value="1"/>
</dbReference>
<dbReference type="SUPFAM" id="SSF51735">
    <property type="entry name" value="NAD(P)-binding Rossmann-fold domains"/>
    <property type="match status" value="1"/>
</dbReference>
<dbReference type="InterPro" id="IPR036291">
    <property type="entry name" value="NAD(P)-bd_dom_sf"/>
</dbReference>
<comment type="caution">
    <text evidence="4">The sequence shown here is derived from an EMBL/GenBank/DDBJ whole genome shotgun (WGS) entry which is preliminary data.</text>
</comment>
<evidence type="ECO:0000256" key="2">
    <source>
        <dbReference type="ARBA" id="ARBA00023002"/>
    </source>
</evidence>
<evidence type="ECO:0000313" key="5">
    <source>
        <dbReference type="Proteomes" id="UP000070646"/>
    </source>
</evidence>
<reference evidence="4 5" key="1">
    <citation type="submission" date="2016-01" db="EMBL/GenBank/DDBJ databases">
        <authorList>
            <person name="Oliw E.H."/>
        </authorList>
    </citation>
    <scope>NUCLEOTIDE SEQUENCE [LARGE SCALE GENOMIC DNA]</scope>
    <source>
        <strain evidence="4 5">MJR7757A</strain>
    </source>
</reference>
<dbReference type="PRINTS" id="PR00081">
    <property type="entry name" value="GDHRDH"/>
</dbReference>
<dbReference type="EMBL" id="LRPU01000113">
    <property type="protein sequence ID" value="KXA09965.1"/>
    <property type="molecule type" value="Genomic_DNA"/>
</dbReference>
<protein>
    <submittedName>
        <fullName evidence="4">Oxidoreductase, short chain dehydrogenase/reductase family protein</fullName>
    </submittedName>
</protein>
<dbReference type="PATRIC" id="fig|1502.174.peg.2177"/>
<accession>A0A133N0X5</accession>
<dbReference type="PROSITE" id="PS00061">
    <property type="entry name" value="ADH_SHORT"/>
    <property type="match status" value="1"/>
</dbReference>
<dbReference type="PRINTS" id="PR00080">
    <property type="entry name" value="SDRFAMILY"/>
</dbReference>
<comment type="similarity">
    <text evidence="1 3">Belongs to the short-chain dehydrogenases/reductases (SDR) family.</text>
</comment>
<proteinExistence type="inferred from homology"/>
<dbReference type="Pfam" id="PF00106">
    <property type="entry name" value="adh_short"/>
    <property type="match status" value="1"/>
</dbReference>
<dbReference type="Gene3D" id="3.40.50.720">
    <property type="entry name" value="NAD(P)-binding Rossmann-like Domain"/>
    <property type="match status" value="1"/>
</dbReference>
<sequence length="272" mass="29262">MSKIINGRFNDKVMIITGAAGGIGKSVALRAAKEGAKLVLADRKEEMSKETLKEIREITSNVEFLICDLREGENCKKVIDTAIKKFGGLDILINNAGITGTPAPVHEMSEEMFRNVLDCNIMIAFHCSHYGIQEMIKQNKGGAIVNVSSVAGLTGFPGHSAYVTSKHGLNGLTRNMALDYARYGIRVNAVNPGTTDTPMYHEALEFLKNKREAAEKAGVKIEGGIVSGKVTSPQNRVARAEEVADVILFLASPEASNVTGIFMPVDGGFTAF</sequence>
<evidence type="ECO:0000313" key="4">
    <source>
        <dbReference type="EMBL" id="KXA09965.1"/>
    </source>
</evidence>
<dbReference type="PANTHER" id="PTHR24321:SF8">
    <property type="entry name" value="ESTRADIOL 17-BETA-DEHYDROGENASE 8-RELATED"/>
    <property type="match status" value="1"/>
</dbReference>
<gene>
    <name evidence="4" type="ORF">HMPREF3222_02163</name>
</gene>
<dbReference type="FunFam" id="3.40.50.720:FF:000084">
    <property type="entry name" value="Short-chain dehydrogenase reductase"/>
    <property type="match status" value="1"/>
</dbReference>
<dbReference type="NCBIfam" id="NF005559">
    <property type="entry name" value="PRK07231.1"/>
    <property type="match status" value="1"/>
</dbReference>
<dbReference type="InterPro" id="IPR002347">
    <property type="entry name" value="SDR_fam"/>
</dbReference>
<evidence type="ECO:0000256" key="3">
    <source>
        <dbReference type="RuleBase" id="RU000363"/>
    </source>
</evidence>
<dbReference type="CDD" id="cd05233">
    <property type="entry name" value="SDR_c"/>
    <property type="match status" value="1"/>
</dbReference>
<dbReference type="GO" id="GO:0008206">
    <property type="term" value="P:bile acid metabolic process"/>
    <property type="evidence" value="ECO:0007669"/>
    <property type="project" value="UniProtKB-ARBA"/>
</dbReference>
<dbReference type="AlphaFoldDB" id="A0A133N0X5"/>
<dbReference type="InterPro" id="IPR020904">
    <property type="entry name" value="Sc_DH/Rdtase_CS"/>
</dbReference>
<organism evidence="4 5">
    <name type="scientific">Clostridium perfringens</name>
    <dbReference type="NCBI Taxonomy" id="1502"/>
    <lineage>
        <taxon>Bacteria</taxon>
        <taxon>Bacillati</taxon>
        <taxon>Bacillota</taxon>
        <taxon>Clostridia</taxon>
        <taxon>Eubacteriales</taxon>
        <taxon>Clostridiaceae</taxon>
        <taxon>Clostridium</taxon>
    </lineage>
</organism>
<dbReference type="GO" id="GO:0016491">
    <property type="term" value="F:oxidoreductase activity"/>
    <property type="evidence" value="ECO:0007669"/>
    <property type="project" value="UniProtKB-KW"/>
</dbReference>
<name>A0A133N0X5_CLOPF</name>
<keyword evidence="2" id="KW-0560">Oxidoreductase</keyword>